<organism evidence="2 3">
    <name type="scientific">Austropuccinia psidii MF-1</name>
    <dbReference type="NCBI Taxonomy" id="1389203"/>
    <lineage>
        <taxon>Eukaryota</taxon>
        <taxon>Fungi</taxon>
        <taxon>Dikarya</taxon>
        <taxon>Basidiomycota</taxon>
        <taxon>Pucciniomycotina</taxon>
        <taxon>Pucciniomycetes</taxon>
        <taxon>Pucciniales</taxon>
        <taxon>Sphaerophragmiaceae</taxon>
        <taxon>Austropuccinia</taxon>
    </lineage>
</organism>
<protein>
    <recommendedName>
        <fullName evidence="4">Reverse transcriptase zinc-binding domain-containing protein</fullName>
    </recommendedName>
</protein>
<sequence>MVPWPQQCPGKREGGYPSKTGGRQPPHLNQDTLPQSLSRLCQTTKKKTMEPTEIVDLSRRYPFQLDPKKMHNALATWDRGIASLFFQLRTGHVPLNQYLLKIKRSITPLCQSCKLPETVAHFMIFCPNYRRQRLTLRRELVRKRVRLDFNNHHQLLDSITAILVIANYIINTNRFPAHKVYNQAPFDRGKTSPVDKSLREGVQNFVPPFRAR</sequence>
<evidence type="ECO:0000313" key="2">
    <source>
        <dbReference type="EMBL" id="MBW0524725.1"/>
    </source>
</evidence>
<feature type="region of interest" description="Disordered" evidence="1">
    <location>
        <begin position="1"/>
        <end position="34"/>
    </location>
</feature>
<comment type="caution">
    <text evidence="2">The sequence shown here is derived from an EMBL/GenBank/DDBJ whole genome shotgun (WGS) entry which is preliminary data.</text>
</comment>
<name>A0A9Q3I354_9BASI</name>
<dbReference type="OrthoDB" id="3044497at2759"/>
<dbReference type="EMBL" id="AVOT02031245">
    <property type="protein sequence ID" value="MBW0524725.1"/>
    <property type="molecule type" value="Genomic_DNA"/>
</dbReference>
<gene>
    <name evidence="2" type="ORF">O181_064440</name>
</gene>
<evidence type="ECO:0008006" key="4">
    <source>
        <dbReference type="Google" id="ProtNLM"/>
    </source>
</evidence>
<evidence type="ECO:0000313" key="3">
    <source>
        <dbReference type="Proteomes" id="UP000765509"/>
    </source>
</evidence>
<reference evidence="2" key="1">
    <citation type="submission" date="2021-03" db="EMBL/GenBank/DDBJ databases">
        <title>Draft genome sequence of rust myrtle Austropuccinia psidii MF-1, a brazilian biotype.</title>
        <authorList>
            <person name="Quecine M.C."/>
            <person name="Pachon D.M.R."/>
            <person name="Bonatelli M.L."/>
            <person name="Correr F.H."/>
            <person name="Franceschini L.M."/>
            <person name="Leite T.F."/>
            <person name="Margarido G.R.A."/>
            <person name="Almeida C.A."/>
            <person name="Ferrarezi J.A."/>
            <person name="Labate C.A."/>
        </authorList>
    </citation>
    <scope>NUCLEOTIDE SEQUENCE</scope>
    <source>
        <strain evidence="2">MF-1</strain>
    </source>
</reference>
<evidence type="ECO:0000256" key="1">
    <source>
        <dbReference type="SAM" id="MobiDB-lite"/>
    </source>
</evidence>
<proteinExistence type="predicted"/>
<keyword evidence="3" id="KW-1185">Reference proteome</keyword>
<accession>A0A9Q3I354</accession>
<dbReference type="Proteomes" id="UP000765509">
    <property type="component" value="Unassembled WGS sequence"/>
</dbReference>
<dbReference type="AlphaFoldDB" id="A0A9Q3I354"/>